<dbReference type="InterPro" id="IPR009881">
    <property type="entry name" value="DUF1433"/>
</dbReference>
<organism evidence="1">
    <name type="scientific">Staphylococcus epidermidis</name>
    <dbReference type="NCBI Taxonomy" id="1282"/>
    <lineage>
        <taxon>Bacteria</taxon>
        <taxon>Bacillati</taxon>
        <taxon>Bacillota</taxon>
        <taxon>Bacilli</taxon>
        <taxon>Bacillales</taxon>
        <taxon>Staphylococcaceae</taxon>
        <taxon>Staphylococcus</taxon>
    </lineage>
</organism>
<dbReference type="RefSeq" id="WP_002457247.1">
    <property type="nucleotide sequence ID" value="NZ_CAXTZO010000022.1"/>
</dbReference>
<dbReference type="Gene3D" id="3.10.450.130">
    <property type="entry name" value="folded 79 residue fragment of lin0334 like domains"/>
    <property type="match status" value="1"/>
</dbReference>
<protein>
    <submittedName>
        <fullName evidence="1">Uncharacterized protein</fullName>
    </submittedName>
</protein>
<dbReference type="Pfam" id="PF07252">
    <property type="entry name" value="DUF1433"/>
    <property type="match status" value="1"/>
</dbReference>
<proteinExistence type="predicted"/>
<accession>A0A165CWW4</accession>
<dbReference type="EMBL" id="KT845956">
    <property type="protein sequence ID" value="AMX28341.1"/>
    <property type="molecule type" value="Genomic_DNA"/>
</dbReference>
<evidence type="ECO:0000313" key="1">
    <source>
        <dbReference type="EMBL" id="AMX28341.1"/>
    </source>
</evidence>
<dbReference type="AlphaFoldDB" id="A0A165CWW4"/>
<dbReference type="PATRIC" id="fig|1282.1366.peg.2342"/>
<name>A0A165CWW4_STAEP</name>
<reference evidence="1" key="1">
    <citation type="submission" date="2015-09" db="EMBL/GenBank/DDBJ databases">
        <title>Characterization of enterotoxigenic Staphylococcus epidermidis isolates from ready to eat food.</title>
        <authorList>
            <person name="Podkowik M."/>
            <person name="Bania J."/>
            <person name="Seo K.-S."/>
        </authorList>
    </citation>
    <scope>NUCLEOTIDE SEQUENCE</scope>
    <source>
        <strain evidence="1">4S-13</strain>
    </source>
</reference>
<sequence>MFKKNIMLITSIIIVSLIIGGFYMLHENKRNYYLDIQKKRIDLFFNENVNHYKHFTIVKTEKNPMGDYLIKGYVNNNKELYFTATMNETSDYQFDNQMSMSENLSNMFKTQNDLDKFPSQIIKEKKLNEKDYEADPPLIWGF</sequence>